<feature type="chain" id="PRO_5025363402" description="COBRA-like protein" evidence="4">
    <location>
        <begin position="18"/>
        <end position="279"/>
    </location>
</feature>
<organism evidence="5 6">
    <name type="scientific">Microthlaspi erraticum</name>
    <dbReference type="NCBI Taxonomy" id="1685480"/>
    <lineage>
        <taxon>Eukaryota</taxon>
        <taxon>Viridiplantae</taxon>
        <taxon>Streptophyta</taxon>
        <taxon>Embryophyta</taxon>
        <taxon>Tracheophyta</taxon>
        <taxon>Spermatophyta</taxon>
        <taxon>Magnoliopsida</taxon>
        <taxon>eudicotyledons</taxon>
        <taxon>Gunneridae</taxon>
        <taxon>Pentapetalae</taxon>
        <taxon>rosids</taxon>
        <taxon>malvids</taxon>
        <taxon>Brassicales</taxon>
        <taxon>Brassicaceae</taxon>
        <taxon>Coluteocarpeae</taxon>
        <taxon>Microthlaspi</taxon>
    </lineage>
</organism>
<keyword evidence="3" id="KW-0325">Glycoprotein</keyword>
<name>A0A6D2J9J9_9BRAS</name>
<proteinExistence type="inferred from homology"/>
<dbReference type="Proteomes" id="UP000467841">
    <property type="component" value="Unassembled WGS sequence"/>
</dbReference>
<evidence type="ECO:0000256" key="4">
    <source>
        <dbReference type="SAM" id="SignalP"/>
    </source>
</evidence>
<evidence type="ECO:0000256" key="3">
    <source>
        <dbReference type="ARBA" id="ARBA00023180"/>
    </source>
</evidence>
<keyword evidence="2 4" id="KW-0732">Signal</keyword>
<dbReference type="GO" id="GO:0052324">
    <property type="term" value="P:plant-type cell wall cellulose biosynthetic process"/>
    <property type="evidence" value="ECO:0007669"/>
    <property type="project" value="TreeGrafter"/>
</dbReference>
<evidence type="ECO:0000256" key="1">
    <source>
        <dbReference type="ARBA" id="ARBA00005507"/>
    </source>
</evidence>
<protein>
    <recommendedName>
        <fullName evidence="7">COBRA-like protein</fullName>
    </recommendedName>
</protein>
<dbReference type="AlphaFoldDB" id="A0A6D2J9J9"/>
<dbReference type="InterPro" id="IPR006918">
    <property type="entry name" value="COBRA_pln"/>
</dbReference>
<dbReference type="OrthoDB" id="10439943at2759"/>
<evidence type="ECO:0000313" key="5">
    <source>
        <dbReference type="EMBL" id="CAA7038249.1"/>
    </source>
</evidence>
<evidence type="ECO:0000256" key="2">
    <source>
        <dbReference type="ARBA" id="ARBA00022729"/>
    </source>
</evidence>
<evidence type="ECO:0008006" key="7">
    <source>
        <dbReference type="Google" id="ProtNLM"/>
    </source>
</evidence>
<dbReference type="GO" id="GO:0010215">
    <property type="term" value="P:cellulose microfibril organization"/>
    <property type="evidence" value="ECO:0007669"/>
    <property type="project" value="InterPro"/>
</dbReference>
<dbReference type="Pfam" id="PF04833">
    <property type="entry name" value="COBRA"/>
    <property type="match status" value="1"/>
</dbReference>
<gene>
    <name evidence="5" type="ORF">MERR_LOCUS25484</name>
</gene>
<sequence>MSPLLFILFLYLETCLGLNEDGSIEVVWDITSYTTDGYEAIVSIKNNELERSIQAPGWELSWSWYNEEIIWSIAGAKATKQGDCSGFEDTDVPLCCLNNPTIVDLSVPRDDLIVNCCKGGVITAGSSASFQVTVGRVGTEVFPPQNLAFIAPGSKYICDSFSQTMTSHGSASFIIGLESSGTFRRSVAAFGRKSACVQPTVGTIVDRWFCNRTWGSARQICYAIVGREWVELGMMLPGRTVRSPLRVGRLCGVCEMWDNRGTMHPGSASPLCCVYVRSV</sequence>
<comment type="caution">
    <text evidence="5">The sequence shown here is derived from an EMBL/GenBank/DDBJ whole genome shotgun (WGS) entry which is preliminary data.</text>
</comment>
<keyword evidence="6" id="KW-1185">Reference proteome</keyword>
<reference evidence="5" key="1">
    <citation type="submission" date="2020-01" db="EMBL/GenBank/DDBJ databases">
        <authorList>
            <person name="Mishra B."/>
        </authorList>
    </citation>
    <scope>NUCLEOTIDE SEQUENCE [LARGE SCALE GENOMIC DNA]</scope>
</reference>
<dbReference type="GO" id="GO:0005886">
    <property type="term" value="C:plasma membrane"/>
    <property type="evidence" value="ECO:0007669"/>
    <property type="project" value="TreeGrafter"/>
</dbReference>
<dbReference type="EMBL" id="CACVBM020001190">
    <property type="protein sequence ID" value="CAA7038249.1"/>
    <property type="molecule type" value="Genomic_DNA"/>
</dbReference>
<evidence type="ECO:0000313" key="6">
    <source>
        <dbReference type="Proteomes" id="UP000467841"/>
    </source>
</evidence>
<dbReference type="PANTHER" id="PTHR31673:SF3">
    <property type="entry name" value="COBRA-LIKE PROTEIN 4"/>
    <property type="match status" value="1"/>
</dbReference>
<comment type="similarity">
    <text evidence="1">Belongs to the COBRA family.</text>
</comment>
<accession>A0A6D2J9J9</accession>
<dbReference type="PANTHER" id="PTHR31673">
    <property type="entry name" value="PROTEIN COBRA"/>
    <property type="match status" value="1"/>
</dbReference>
<feature type="signal peptide" evidence="4">
    <location>
        <begin position="1"/>
        <end position="17"/>
    </location>
</feature>